<dbReference type="PANTHER" id="PTHR35525">
    <property type="entry name" value="BLL6575 PROTEIN"/>
    <property type="match status" value="1"/>
</dbReference>
<evidence type="ECO:0000259" key="1">
    <source>
        <dbReference type="Pfam" id="PF11706"/>
    </source>
</evidence>
<dbReference type="STRING" id="150121.SAMN06296010_2166"/>
<dbReference type="PANTHER" id="PTHR35525:SF3">
    <property type="entry name" value="BLL6575 PROTEIN"/>
    <property type="match status" value="1"/>
</dbReference>
<dbReference type="Pfam" id="PF07336">
    <property type="entry name" value="ABATE"/>
    <property type="match status" value="1"/>
</dbReference>
<dbReference type="EMBL" id="FXAY01000003">
    <property type="protein sequence ID" value="SMG36592.1"/>
    <property type="molecule type" value="Genomic_DNA"/>
</dbReference>
<dbReference type="Pfam" id="PF11706">
    <property type="entry name" value="zf-CGNR"/>
    <property type="match status" value="1"/>
</dbReference>
<evidence type="ECO:0000313" key="3">
    <source>
        <dbReference type="Proteomes" id="UP000193244"/>
    </source>
</evidence>
<dbReference type="AlphaFoldDB" id="A0A1X7K8D7"/>
<dbReference type="InterPro" id="IPR021005">
    <property type="entry name" value="Znf_CGNR"/>
</dbReference>
<dbReference type="InterPro" id="IPR010852">
    <property type="entry name" value="ABATE"/>
</dbReference>
<dbReference type="Gene3D" id="1.10.3300.10">
    <property type="entry name" value="Jann2411-like domain"/>
    <property type="match status" value="1"/>
</dbReference>
<dbReference type="RefSeq" id="WP_085485820.1">
    <property type="nucleotide sequence ID" value="NZ_FXAY01000003.1"/>
</dbReference>
<reference evidence="3" key="1">
    <citation type="submission" date="2017-04" db="EMBL/GenBank/DDBJ databases">
        <authorList>
            <person name="Varghese N."/>
            <person name="Submissions S."/>
        </authorList>
    </citation>
    <scope>NUCLEOTIDE SEQUENCE [LARGE SCALE GENOMIC DNA]</scope>
    <source>
        <strain evidence="3">VKM Ac-2510</strain>
    </source>
</reference>
<dbReference type="SUPFAM" id="SSF160904">
    <property type="entry name" value="Jann2411-like"/>
    <property type="match status" value="1"/>
</dbReference>
<gene>
    <name evidence="2" type="ORF">SAMN06296010_2166</name>
</gene>
<evidence type="ECO:0000313" key="2">
    <source>
        <dbReference type="EMBL" id="SMG36592.1"/>
    </source>
</evidence>
<feature type="domain" description="Zinc finger CGNR" evidence="1">
    <location>
        <begin position="136"/>
        <end position="176"/>
    </location>
</feature>
<accession>A0A1X7K8D7</accession>
<organism evidence="2 3">
    <name type="scientific">Agreia pratensis</name>
    <dbReference type="NCBI Taxonomy" id="150121"/>
    <lineage>
        <taxon>Bacteria</taxon>
        <taxon>Bacillati</taxon>
        <taxon>Actinomycetota</taxon>
        <taxon>Actinomycetes</taxon>
        <taxon>Micrococcales</taxon>
        <taxon>Microbacteriaceae</taxon>
        <taxon>Agreia</taxon>
    </lineage>
</organism>
<sequence>MHTNSEFRFDGGATWLNLLATRGQSFGSRPVERLATIEAAEHWLSAIGFPPRDAVTTDDLAHLVQLREALRDLAMAAVALRAPTRNALSHVRAVASAHTALDFADIAERGAETDDALSAIAVQALVTLNGPDRALLKECAEVDCRWVFLDTSGRRQWCPSPACASRGRVRAHRARQSAASRS</sequence>
<proteinExistence type="predicted"/>
<dbReference type="InterPro" id="IPR023286">
    <property type="entry name" value="ABATE_dom_sf"/>
</dbReference>
<dbReference type="Proteomes" id="UP000193244">
    <property type="component" value="Unassembled WGS sequence"/>
</dbReference>
<name>A0A1X7K8D7_9MICO</name>
<protein>
    <submittedName>
        <fullName evidence="2">Putative stress-induced transcription regulator</fullName>
    </submittedName>
</protein>
<keyword evidence="3" id="KW-1185">Reference proteome</keyword>
<dbReference type="OrthoDB" id="123307at2"/>